<keyword evidence="3" id="KW-1185">Reference proteome</keyword>
<dbReference type="InterPro" id="IPR006287">
    <property type="entry name" value="DJ-1"/>
</dbReference>
<dbReference type="Proteomes" id="UP001314903">
    <property type="component" value="Unassembled WGS sequence"/>
</dbReference>
<dbReference type="PANTHER" id="PTHR48094:SF12">
    <property type="entry name" value="PARKINSON DISEASE PROTEIN 7 HOMOLOG"/>
    <property type="match status" value="1"/>
</dbReference>
<dbReference type="PANTHER" id="PTHR48094">
    <property type="entry name" value="PROTEIN/NUCLEIC ACID DEGLYCASE DJ-1-RELATED"/>
    <property type="match status" value="1"/>
</dbReference>
<reference evidence="2 3" key="1">
    <citation type="submission" date="2021-03" db="EMBL/GenBank/DDBJ databases">
        <title>Genomic Encyclopedia of Type Strains, Phase IV (KMG-IV): sequencing the most valuable type-strain genomes for metagenomic binning, comparative biology and taxonomic classification.</title>
        <authorList>
            <person name="Goeker M."/>
        </authorList>
    </citation>
    <scope>NUCLEOTIDE SEQUENCE [LARGE SCALE GENOMIC DNA]</scope>
    <source>
        <strain evidence="2 3">DSM 27512</strain>
    </source>
</reference>
<dbReference type="RefSeq" id="WP_209660949.1">
    <property type="nucleotide sequence ID" value="NZ_JAGGLI010000017.1"/>
</dbReference>
<dbReference type="InterPro" id="IPR050325">
    <property type="entry name" value="Prot/Nucl_acid_deglycase"/>
</dbReference>
<organism evidence="2 3">
    <name type="scientific">Acetoanaerobium pronyense</name>
    <dbReference type="NCBI Taxonomy" id="1482736"/>
    <lineage>
        <taxon>Bacteria</taxon>
        <taxon>Bacillati</taxon>
        <taxon>Bacillota</taxon>
        <taxon>Clostridia</taxon>
        <taxon>Peptostreptococcales</taxon>
        <taxon>Filifactoraceae</taxon>
        <taxon>Acetoanaerobium</taxon>
    </lineage>
</organism>
<evidence type="ECO:0000313" key="2">
    <source>
        <dbReference type="EMBL" id="MBP2027888.1"/>
    </source>
</evidence>
<name>A0ABS4KJB8_9FIRM</name>
<dbReference type="SUPFAM" id="SSF52317">
    <property type="entry name" value="Class I glutamine amidotransferase-like"/>
    <property type="match status" value="1"/>
</dbReference>
<dbReference type="NCBIfam" id="TIGR01383">
    <property type="entry name" value="not_thiJ"/>
    <property type="match status" value="1"/>
</dbReference>
<dbReference type="EMBL" id="JAGGLI010000017">
    <property type="protein sequence ID" value="MBP2027888.1"/>
    <property type="molecule type" value="Genomic_DNA"/>
</dbReference>
<dbReference type="InterPro" id="IPR029062">
    <property type="entry name" value="Class_I_gatase-like"/>
</dbReference>
<comment type="caution">
    <text evidence="2">The sequence shown here is derived from an EMBL/GenBank/DDBJ whole genome shotgun (WGS) entry which is preliminary data.</text>
</comment>
<feature type="domain" description="DJ-1/PfpI" evidence="1">
    <location>
        <begin position="2"/>
        <end position="163"/>
    </location>
</feature>
<dbReference type="Pfam" id="PF01965">
    <property type="entry name" value="DJ-1_PfpI"/>
    <property type="match status" value="1"/>
</dbReference>
<dbReference type="CDD" id="cd03135">
    <property type="entry name" value="GATase1_DJ-1"/>
    <property type="match status" value="1"/>
</dbReference>
<evidence type="ECO:0000313" key="3">
    <source>
        <dbReference type="Proteomes" id="UP001314903"/>
    </source>
</evidence>
<protein>
    <submittedName>
        <fullName evidence="2">4-methyl-5(B-hydroxyethyl)-thiazole monophosphate biosynthesis</fullName>
    </submittedName>
</protein>
<dbReference type="InterPro" id="IPR002818">
    <property type="entry name" value="DJ-1/PfpI"/>
</dbReference>
<gene>
    <name evidence="2" type="ORF">J2Z35_001686</name>
</gene>
<accession>A0ABS4KJB8</accession>
<evidence type="ECO:0000259" key="1">
    <source>
        <dbReference type="Pfam" id="PF01965"/>
    </source>
</evidence>
<sequence length="182" mass="20059">MIYVFLADGFEETEAVAPIDILKRANIDVQTVSVKEDSLLVKGAHGIILQCDELIKNVKIKNDDGIFLPGGMPGTQNLKNSFMVKHHILAANKNKNLIFAICAAPTVLYDLDILNGKKATSFPALKETFKDSLYIEEDIVQDDNIITSRGVGTALKFGLYMVETISSKELSHKIAKEILYSS</sequence>
<dbReference type="Gene3D" id="3.40.50.880">
    <property type="match status" value="1"/>
</dbReference>
<proteinExistence type="predicted"/>